<name>A0A6B2MIT7_9BURK</name>
<evidence type="ECO:0000313" key="3">
    <source>
        <dbReference type="EMBL" id="NDV75323.1"/>
    </source>
</evidence>
<reference evidence="3" key="1">
    <citation type="submission" date="2019-11" db="EMBL/GenBank/DDBJ databases">
        <title>Burkholderia cenocepacia CF.</title>
        <authorList>
            <person name="Vianna E.F."/>
            <person name="Marques E.A."/>
            <person name="Albano R.M."/>
            <person name="Leao R.S."/>
        </authorList>
    </citation>
    <scope>NUCLEOTIDE SEQUENCE</scope>
    <source>
        <strain evidence="3">MS-2140</strain>
    </source>
</reference>
<dbReference type="RefSeq" id="WP_105866193.1">
    <property type="nucleotide sequence ID" value="NZ_JAAEAM010000030.1"/>
</dbReference>
<dbReference type="SUPFAM" id="SSF56954">
    <property type="entry name" value="Outer membrane efflux proteins (OEP)"/>
    <property type="match status" value="1"/>
</dbReference>
<keyword evidence="2" id="KW-0812">Transmembrane</keyword>
<dbReference type="GO" id="GO:0005886">
    <property type="term" value="C:plasma membrane"/>
    <property type="evidence" value="ECO:0007669"/>
    <property type="project" value="UniProtKB-SubCell"/>
</dbReference>
<dbReference type="Gene3D" id="1.20.1600.10">
    <property type="entry name" value="Outer membrane efflux proteins (OEP)"/>
    <property type="match status" value="1"/>
</dbReference>
<dbReference type="InterPro" id="IPR003423">
    <property type="entry name" value="OMP_efflux"/>
</dbReference>
<keyword evidence="2" id="KW-1134">Transmembrane beta strand</keyword>
<gene>
    <name evidence="3" type="ORF">GFJ35_25075</name>
</gene>
<dbReference type="EMBL" id="JAAEAM010000030">
    <property type="protein sequence ID" value="NDV75323.1"/>
    <property type="molecule type" value="Genomic_DNA"/>
</dbReference>
<evidence type="ECO:0000256" key="2">
    <source>
        <dbReference type="RuleBase" id="RU362097"/>
    </source>
</evidence>
<accession>A0A6B2MIT7</accession>
<comment type="caution">
    <text evidence="3">The sequence shown here is derived from an EMBL/GenBank/DDBJ whole genome shotgun (WGS) entry which is preliminary data.</text>
</comment>
<sequence length="497" mass="52826">MRVPSIQSDSPVSPAVETRLPRVRRATCAAVLLASAALAACSVGEPYRPPVSDATRTGPFDAVADVPAAAAGEPPQRWWRLYDDPVLDGLVRDALAQNRDLAAAVARVERARAVFDEAGAARLPDTTAGFGVDYGKHAPDQIVAAAKDTDARTRWGFAPSFSLSWEVDLWGRVRHLVDAARADADAVQAASDAMRVVVAAETTAAYAQVCAYGERIDVAEQSVGIADRLAALTAKQRAHGLVSDLEVARSRAFADDTRADLPALVGSRRAALYELAVLTGRAPGALPDAVAHCRTAPVLARPFPVGDGASLLRRRPDLRESERQLAAANARIGVATAELYPSISLGGSVNWLSTGGDPSTLGDKYAIAWGVGPLITWRFPNMAASRARLAQARADDTLARAQFDAQVLRALKETEQALARYGAAWRRRTALETARAEHARAYRLAELNYEAGALDFLGVLDAQRSLVAVDSALAESTQQVSLDQVAVFKALGGGWQP</sequence>
<protein>
    <submittedName>
        <fullName evidence="3">TolC family protein</fullName>
    </submittedName>
</protein>
<dbReference type="InterPro" id="IPR010131">
    <property type="entry name" value="MdtP/NodT-like"/>
</dbReference>
<comment type="subcellular location">
    <subcellularLocation>
        <location evidence="2">Cell membrane</location>
        <topology evidence="2">Lipid-anchor</topology>
    </subcellularLocation>
</comment>
<dbReference type="Gene3D" id="2.20.200.10">
    <property type="entry name" value="Outer membrane efflux proteins (OEP)"/>
    <property type="match status" value="1"/>
</dbReference>
<comment type="similarity">
    <text evidence="1 2">Belongs to the outer membrane factor (OMF) (TC 1.B.17) family.</text>
</comment>
<keyword evidence="2" id="KW-0564">Palmitate</keyword>
<keyword evidence="2" id="KW-0472">Membrane</keyword>
<evidence type="ECO:0000256" key="1">
    <source>
        <dbReference type="ARBA" id="ARBA00007613"/>
    </source>
</evidence>
<dbReference type="Pfam" id="PF02321">
    <property type="entry name" value="OEP"/>
    <property type="match status" value="2"/>
</dbReference>
<dbReference type="PANTHER" id="PTHR30203">
    <property type="entry name" value="OUTER MEMBRANE CATION EFFLUX PROTEIN"/>
    <property type="match status" value="1"/>
</dbReference>
<dbReference type="PANTHER" id="PTHR30203:SF21">
    <property type="entry name" value="OUTER MEMBRANE COMPONENT OF MULTIDRUG EFFLUX PUMP-RELATED"/>
    <property type="match status" value="1"/>
</dbReference>
<dbReference type="GO" id="GO:0015562">
    <property type="term" value="F:efflux transmembrane transporter activity"/>
    <property type="evidence" value="ECO:0007669"/>
    <property type="project" value="InterPro"/>
</dbReference>
<proteinExistence type="inferred from homology"/>
<keyword evidence="2" id="KW-0449">Lipoprotein</keyword>
<dbReference type="NCBIfam" id="TIGR01845">
    <property type="entry name" value="outer_NodT"/>
    <property type="match status" value="1"/>
</dbReference>
<organism evidence="3">
    <name type="scientific">Burkholderia cenocepacia</name>
    <dbReference type="NCBI Taxonomy" id="95486"/>
    <lineage>
        <taxon>Bacteria</taxon>
        <taxon>Pseudomonadati</taxon>
        <taxon>Pseudomonadota</taxon>
        <taxon>Betaproteobacteria</taxon>
        <taxon>Burkholderiales</taxon>
        <taxon>Burkholderiaceae</taxon>
        <taxon>Burkholderia</taxon>
        <taxon>Burkholderia cepacia complex</taxon>
    </lineage>
</organism>
<dbReference type="AlphaFoldDB" id="A0A6B2MIT7"/>